<dbReference type="AlphaFoldDB" id="Q6N5G9"/>
<protein>
    <submittedName>
        <fullName evidence="2">Uncharacterized protein</fullName>
    </submittedName>
</protein>
<evidence type="ECO:0000256" key="1">
    <source>
        <dbReference type="SAM" id="MobiDB-lite"/>
    </source>
</evidence>
<gene>
    <name evidence="2" type="ordered locus">RPA3005</name>
</gene>
<feature type="compositionally biased region" description="Polar residues" evidence="1">
    <location>
        <begin position="75"/>
        <end position="97"/>
    </location>
</feature>
<accession>Q6N5G9</accession>
<dbReference type="EMBL" id="BX572602">
    <property type="protein sequence ID" value="CAE28446.1"/>
    <property type="molecule type" value="Genomic_DNA"/>
</dbReference>
<evidence type="ECO:0000313" key="2">
    <source>
        <dbReference type="EMBL" id="CAE28446.1"/>
    </source>
</evidence>
<name>Q6N5G9_RHOPA</name>
<organism evidence="2">
    <name type="scientific">Rhodopseudomonas palustris (strain ATCC BAA-98 / CGA009)</name>
    <dbReference type="NCBI Taxonomy" id="258594"/>
    <lineage>
        <taxon>Bacteria</taxon>
        <taxon>Pseudomonadati</taxon>
        <taxon>Pseudomonadota</taxon>
        <taxon>Alphaproteobacteria</taxon>
        <taxon>Hyphomicrobiales</taxon>
        <taxon>Nitrobacteraceae</taxon>
        <taxon>Rhodopseudomonas</taxon>
    </lineage>
</organism>
<feature type="region of interest" description="Disordered" evidence="1">
    <location>
        <begin position="34"/>
        <end position="97"/>
    </location>
</feature>
<sequence length="97" mass="10163">MKAIKASVGAHLVGTTRIERSVVSVAVTTPLLAADRGGCRPSGTISSSRRATTSKLELDPQPVQFRSGDHALGRTQHNQNAAEQSSQDGWHQVSSGG</sequence>
<reference evidence="2" key="1">
    <citation type="journal article" date="2004" name="Nat. Biotechnol.">
        <title>Complete genome sequence of the metabolically versatile photosynthetic bacterium Rhodopseudomonas palustris.</title>
        <authorList>
            <person name="Larimer F.W."/>
            <person name="Chain P."/>
            <person name="Hauser L."/>
            <person name="Lamerdin J."/>
            <person name="Malfatti S."/>
            <person name="Do L."/>
            <person name="Land M.L."/>
            <person name="Pelletier D.A."/>
            <person name="Beatty J.T."/>
            <person name="Lang A.S."/>
            <person name="Tabita F.R."/>
            <person name="Gibson J.L."/>
            <person name="Hanson T.E."/>
            <person name="Bobst C."/>
            <person name="Torres J.L."/>
            <person name="Peres C."/>
            <person name="Harrison F.H."/>
            <person name="Gibson J."/>
            <person name="Harwood C.S."/>
        </authorList>
    </citation>
    <scope>NUCLEOTIDE SEQUENCE [LARGE SCALE GENOMIC DNA]</scope>
    <source>
        <strain evidence="2">CGA009</strain>
    </source>
</reference>
<dbReference type="STRING" id="258594.RPA3005"/>
<dbReference type="HOGENOM" id="CLU_2344788_0_0_5"/>
<feature type="compositionally biased region" description="Polar residues" evidence="1">
    <location>
        <begin position="43"/>
        <end position="55"/>
    </location>
</feature>
<proteinExistence type="predicted"/>